<name>A0A3B0ZU78_9ZZZZ</name>
<dbReference type="Gene3D" id="3.20.20.80">
    <property type="entry name" value="Glycosidases"/>
    <property type="match status" value="1"/>
</dbReference>
<dbReference type="AlphaFoldDB" id="A0A3B0ZU78"/>
<keyword evidence="4 12" id="KW-0378">Hydrolase</keyword>
<dbReference type="EMBL" id="UOFT01000028">
    <property type="protein sequence ID" value="VAW92770.1"/>
    <property type="molecule type" value="Genomic_DNA"/>
</dbReference>
<dbReference type="Pfam" id="PF00703">
    <property type="entry name" value="Glyco_hydro_2"/>
    <property type="match status" value="1"/>
</dbReference>
<dbReference type="SUPFAM" id="SSF49303">
    <property type="entry name" value="beta-Galactosidase/glucuronidase domain"/>
    <property type="match status" value="2"/>
</dbReference>
<feature type="domain" description="Mannosidase Ig/CBM-like" evidence="10">
    <location>
        <begin position="646"/>
        <end position="736"/>
    </location>
</feature>
<gene>
    <name evidence="12" type="ORF">MNBD_GAMMA23-345</name>
</gene>
<organism evidence="12">
    <name type="scientific">hydrothermal vent metagenome</name>
    <dbReference type="NCBI Taxonomy" id="652676"/>
    <lineage>
        <taxon>unclassified sequences</taxon>
        <taxon>metagenomes</taxon>
        <taxon>ecological metagenomes</taxon>
    </lineage>
</organism>
<protein>
    <recommendedName>
        <fullName evidence="7">Beta-mannosidase B</fullName>
        <ecNumber evidence="3">3.2.1.25</ecNumber>
    </recommendedName>
    <alternativeName>
        <fullName evidence="8">Mannanase B</fullName>
    </alternativeName>
</protein>
<feature type="domain" description="Glycoside hydrolase family 2 immunoglobulin-like beta-sandwich" evidence="9">
    <location>
        <begin position="193"/>
        <end position="289"/>
    </location>
</feature>
<dbReference type="InterPro" id="IPR054593">
    <property type="entry name" value="Beta-mannosidase-like_N2"/>
</dbReference>
<accession>A0A3B0ZU78</accession>
<feature type="domain" description="Beta-mannosidase-like galactose-binding" evidence="11">
    <location>
        <begin position="33"/>
        <end position="181"/>
    </location>
</feature>
<keyword evidence="5 12" id="KW-0326">Glycosidase</keyword>
<dbReference type="Gene3D" id="2.60.40.10">
    <property type="entry name" value="Immunoglobulins"/>
    <property type="match status" value="2"/>
</dbReference>
<dbReference type="GO" id="GO:0005975">
    <property type="term" value="P:carbohydrate metabolic process"/>
    <property type="evidence" value="ECO:0007669"/>
    <property type="project" value="InterPro"/>
</dbReference>
<dbReference type="EC" id="3.2.1.25" evidence="3"/>
<proteinExistence type="inferred from homology"/>
<evidence type="ECO:0000256" key="5">
    <source>
        <dbReference type="ARBA" id="ARBA00023295"/>
    </source>
</evidence>
<dbReference type="InterPro" id="IPR006102">
    <property type="entry name" value="Ig-like_GH2"/>
</dbReference>
<dbReference type="InterPro" id="IPR036156">
    <property type="entry name" value="Beta-gal/glucu_dom_sf"/>
</dbReference>
<evidence type="ECO:0000256" key="8">
    <source>
        <dbReference type="ARBA" id="ARBA00041614"/>
    </source>
</evidence>
<evidence type="ECO:0000313" key="12">
    <source>
        <dbReference type="EMBL" id="VAW92770.1"/>
    </source>
</evidence>
<comment type="catalytic activity">
    <reaction evidence="1">
        <text>Hydrolysis of terminal, non-reducing beta-D-mannose residues in beta-D-mannosides.</text>
        <dbReference type="EC" id="3.2.1.25"/>
    </reaction>
</comment>
<evidence type="ECO:0000259" key="10">
    <source>
        <dbReference type="Pfam" id="PF17786"/>
    </source>
</evidence>
<evidence type="ECO:0000256" key="7">
    <source>
        <dbReference type="ARBA" id="ARBA00041069"/>
    </source>
</evidence>
<dbReference type="InterPro" id="IPR013783">
    <property type="entry name" value="Ig-like_fold"/>
</dbReference>
<dbReference type="PANTHER" id="PTHR43730">
    <property type="entry name" value="BETA-MANNOSIDASE"/>
    <property type="match status" value="1"/>
</dbReference>
<evidence type="ECO:0000256" key="2">
    <source>
        <dbReference type="ARBA" id="ARBA00004740"/>
    </source>
</evidence>
<dbReference type="SUPFAM" id="SSF51445">
    <property type="entry name" value="(Trans)glycosidases"/>
    <property type="match status" value="1"/>
</dbReference>
<dbReference type="InterPro" id="IPR050887">
    <property type="entry name" value="Beta-mannosidase_GH2"/>
</dbReference>
<dbReference type="GO" id="GO:0006516">
    <property type="term" value="P:glycoprotein catabolic process"/>
    <property type="evidence" value="ECO:0007669"/>
    <property type="project" value="TreeGrafter"/>
</dbReference>
<dbReference type="Gene3D" id="2.60.120.260">
    <property type="entry name" value="Galactose-binding domain-like"/>
    <property type="match status" value="1"/>
</dbReference>
<comment type="pathway">
    <text evidence="2">Glycan metabolism; N-glycan degradation.</text>
</comment>
<evidence type="ECO:0000256" key="4">
    <source>
        <dbReference type="ARBA" id="ARBA00022801"/>
    </source>
</evidence>
<dbReference type="GO" id="GO:0004567">
    <property type="term" value="F:beta-mannosidase activity"/>
    <property type="evidence" value="ECO:0007669"/>
    <property type="project" value="UniProtKB-EC"/>
</dbReference>
<dbReference type="InterPro" id="IPR017853">
    <property type="entry name" value="GH"/>
</dbReference>
<dbReference type="InterPro" id="IPR041447">
    <property type="entry name" value="Mannosidase_ig"/>
</dbReference>
<dbReference type="SUPFAM" id="SSF49785">
    <property type="entry name" value="Galactose-binding domain-like"/>
    <property type="match status" value="1"/>
</dbReference>
<dbReference type="Pfam" id="PF17786">
    <property type="entry name" value="Mannosidase_ig"/>
    <property type="match status" value="1"/>
</dbReference>
<evidence type="ECO:0000259" key="9">
    <source>
        <dbReference type="Pfam" id="PF00703"/>
    </source>
</evidence>
<comment type="similarity">
    <text evidence="6">Belongs to the glycosyl hydrolase 2 family. Beta-mannosidase B subfamily.</text>
</comment>
<dbReference type="PANTHER" id="PTHR43730:SF1">
    <property type="entry name" value="BETA-MANNOSIDASE"/>
    <property type="match status" value="1"/>
</dbReference>
<dbReference type="Pfam" id="PF22666">
    <property type="entry name" value="Glyco_hydro_2_N2"/>
    <property type="match status" value="1"/>
</dbReference>
<reference evidence="12" key="1">
    <citation type="submission" date="2018-06" db="EMBL/GenBank/DDBJ databases">
        <authorList>
            <person name="Zhirakovskaya E."/>
        </authorList>
    </citation>
    <scope>NUCLEOTIDE SEQUENCE</scope>
</reference>
<evidence type="ECO:0000259" key="11">
    <source>
        <dbReference type="Pfam" id="PF22666"/>
    </source>
</evidence>
<evidence type="ECO:0000256" key="3">
    <source>
        <dbReference type="ARBA" id="ARBA00012754"/>
    </source>
</evidence>
<sequence length="830" mass="94317">MIKINNNWLISEWVLSGTVPGEFLSPSELDTKKLNWLSTKVPSTVAQAYRDADLWSFSNQFDFDSKDWWYKTTFKLPASSSSLLNFKGLATLCDVWLNGQHILSSKNMFIAHQLDVALFLQEENELILCFRSITNYLEQRRPRPQWKTKLVAQQQLRWVRTTLLGRIPGWTPPVAPNGPWQPLFFHDKNTPTNINIKPSLHGESGEVELTCQVVSADKPAATLTIGNSSTVLNVSKSANGYTVSGLLKIKDVTLWWPHTHGQPKLYTPELSISINNKTTNYKLQTIGFKNIKVDQANSNFRIIINEQAIFCRGACWTINDIVSLHGENQNLEQTLTLMRDAGANMIRIGGTMIYEQDLFYQLCSKLGIMVWQDFMFANMDYPIDDPDFFSSVNIEIQQTLTRLRQHICVSVYCGNSEIEQQAAMLGLAKTQSQNSLFTEQIPKLCSTLHPSIPYVSSTPTGNIQPFHTNKNITHYYGVGAYQRPVSELRQHDVRFTSECLGFANIPVTKTRNQVLGGQLPVTHHPKWKERTPRDTGTGWDFEDVRDHYSKKIFNIDTTRTRSFDTQSYMELSEVATGEIMSQVFSEWRSMHSQCSGGLVWFLKDFWQGAGWGIIDSNGYPKACYYYLKRCWQPINVVLTNESLNGIDIHVGNESTQNFTGIIEILLLNKDSVVIAQESIDVFAPATSTKTFNSDDILSSFYDTTYSYRFGPTKHSIVAVQLKSKNGEVISDAYHFPNAEIPYTDPNTCLSASAKQVADDHYQIELISNRFLYAVNIEVNGYLAENNFFHMLPNTTKLITMKRVNLDSKRYKGYVTALNITEDVKIKVLTD</sequence>
<dbReference type="InterPro" id="IPR008979">
    <property type="entry name" value="Galactose-bd-like_sf"/>
</dbReference>
<evidence type="ECO:0000256" key="1">
    <source>
        <dbReference type="ARBA" id="ARBA00000829"/>
    </source>
</evidence>
<evidence type="ECO:0000256" key="6">
    <source>
        <dbReference type="ARBA" id="ARBA00038429"/>
    </source>
</evidence>